<reference evidence="1 2" key="1">
    <citation type="submission" date="2016-11" db="EMBL/GenBank/DDBJ databases">
        <authorList>
            <person name="Varghese N."/>
            <person name="Submissions S."/>
        </authorList>
    </citation>
    <scope>NUCLEOTIDE SEQUENCE [LARGE SCALE GENOMIC DNA]</scope>
    <source>
        <strain evidence="1 2">DSM 20664</strain>
    </source>
</reference>
<organism evidence="1 2">
    <name type="scientific">Acetomicrobium flavidum</name>
    <dbReference type="NCBI Taxonomy" id="49896"/>
    <lineage>
        <taxon>Bacteria</taxon>
        <taxon>Thermotogati</taxon>
        <taxon>Synergistota</taxon>
        <taxon>Synergistia</taxon>
        <taxon>Synergistales</taxon>
        <taxon>Acetomicrobiaceae</taxon>
        <taxon>Acetomicrobium</taxon>
    </lineage>
</organism>
<evidence type="ECO:0000313" key="2">
    <source>
        <dbReference type="Proteomes" id="UP000185093"/>
    </source>
</evidence>
<comment type="caution">
    <text evidence="1">The sequence shown here is derived from an EMBL/GenBank/DDBJ whole genome shotgun (WGS) entry which is preliminary data.</text>
</comment>
<evidence type="ECO:0000313" key="1">
    <source>
        <dbReference type="EMBL" id="SIN74043.1"/>
    </source>
</evidence>
<accession>A0ABY1JEN8</accession>
<dbReference type="Pfam" id="PF10670">
    <property type="entry name" value="DUF4198"/>
    <property type="match status" value="1"/>
</dbReference>
<dbReference type="InterPro" id="IPR019613">
    <property type="entry name" value="DUF4198"/>
</dbReference>
<keyword evidence="2" id="KW-1185">Reference proteome</keyword>
<protein>
    <submittedName>
        <fullName evidence="1">Cobalt/nickel transport protein</fullName>
    </submittedName>
</protein>
<name>A0ABY1JEN8_9BACT</name>
<dbReference type="EMBL" id="FSQZ01000001">
    <property type="protein sequence ID" value="SIN74043.1"/>
    <property type="molecule type" value="Genomic_DNA"/>
</dbReference>
<proteinExistence type="predicted"/>
<gene>
    <name evidence="1" type="ORF">SAMN05444368_1633</name>
</gene>
<dbReference type="Proteomes" id="UP000185093">
    <property type="component" value="Unassembled WGS sequence"/>
</dbReference>
<dbReference type="RefSeq" id="WP_074199859.1">
    <property type="nucleotide sequence ID" value="NZ_FSQZ01000001.1"/>
</dbReference>
<sequence length="264" mass="30283">MKHISSRVICFIMALAFYISLLASPLWAHFQVVLPSKNLVSQGDNSNVELKLCFAHPFEQQLMNMERPRQFGVVIRSEKINLLDTLRKKASGKGLNFWQATYKVKRPGDHVFFVEPAPYWEPAEDKYIIHYAKTVVNAYGLEDAWHQPLGLRMEIVPLTRPYGLWAGNLFQGKVLFDGKPLKNADVEVEYYNENLKIKAPSNAYVTQVVRTDERGIFTYAMPWEGWWGFAALTEAPERRKSPDGKRDVATEIGAVFWVKTEKGK</sequence>